<dbReference type="InterPro" id="IPR012349">
    <property type="entry name" value="Split_barrel_FMN-bd"/>
</dbReference>
<dbReference type="Gene3D" id="2.30.110.10">
    <property type="entry name" value="Electron Transport, Fmn-binding Protein, Chain A"/>
    <property type="match status" value="1"/>
</dbReference>
<dbReference type="Proteomes" id="UP000179734">
    <property type="component" value="Unassembled WGS sequence"/>
</dbReference>
<dbReference type="EMBL" id="MLQM01000153">
    <property type="protein sequence ID" value="OHU98098.1"/>
    <property type="molecule type" value="Genomic_DNA"/>
</dbReference>
<protein>
    <recommendedName>
        <fullName evidence="3">Nitroreductase family deazaflavin-dependent oxidoreductase</fullName>
    </recommendedName>
</protein>
<organism evidence="1 2">
    <name type="scientific">Mycobacterium talmoniae</name>
    <dbReference type="NCBI Taxonomy" id="1858794"/>
    <lineage>
        <taxon>Bacteria</taxon>
        <taxon>Bacillati</taxon>
        <taxon>Actinomycetota</taxon>
        <taxon>Actinomycetes</taxon>
        <taxon>Mycobacteriales</taxon>
        <taxon>Mycobacteriaceae</taxon>
        <taxon>Mycobacterium</taxon>
    </lineage>
</organism>
<reference evidence="1 2" key="1">
    <citation type="submission" date="2016-10" db="EMBL/GenBank/DDBJ databases">
        <title>Genome sequence of Mycobacterium talmonii.</title>
        <authorList>
            <person name="Greninger A.L."/>
            <person name="Elliott B."/>
            <person name="Vasireddy S."/>
            <person name="Vasireddy R."/>
        </authorList>
    </citation>
    <scope>NUCLEOTIDE SEQUENCE [LARGE SCALE GENOMIC DNA]</scope>
    <source>
        <strain evidence="2">NE-TNMC-100812</strain>
    </source>
</reference>
<evidence type="ECO:0008006" key="3">
    <source>
        <dbReference type="Google" id="ProtNLM"/>
    </source>
</evidence>
<evidence type="ECO:0000313" key="2">
    <source>
        <dbReference type="Proteomes" id="UP000179734"/>
    </source>
</evidence>
<proteinExistence type="predicted"/>
<sequence>MSVRPTLERFWIRAAAPVFNAPVAAVATSPRLGGMVNRYLTRTNTLTILSYTGPRSGRRFSIPVTCRRAGDKFVIDVWIPEAKTWWRNFLGEGRPLTLRLDGTERAGHAVARRDQNGRVTVTVRLTTGAPEG</sequence>
<dbReference type="AlphaFoldDB" id="A0A1S1NEK6"/>
<keyword evidence="2" id="KW-1185">Reference proteome</keyword>
<accession>A0A1S1NEK6</accession>
<name>A0A1S1NEK6_9MYCO</name>
<comment type="caution">
    <text evidence="1">The sequence shown here is derived from an EMBL/GenBank/DDBJ whole genome shotgun (WGS) entry which is preliminary data.</text>
</comment>
<gene>
    <name evidence="1" type="ORF">BKN37_21260</name>
</gene>
<evidence type="ECO:0000313" key="1">
    <source>
        <dbReference type="EMBL" id="OHU98098.1"/>
    </source>
</evidence>